<dbReference type="AlphaFoldDB" id="A0AAE1EIW2"/>
<evidence type="ECO:0000256" key="1">
    <source>
        <dbReference type="SAM" id="MobiDB-lite"/>
    </source>
</evidence>
<name>A0AAE1EIW2_PETCI</name>
<protein>
    <submittedName>
        <fullName evidence="2">Uncharacterized protein</fullName>
    </submittedName>
</protein>
<accession>A0AAE1EIW2</accession>
<sequence>MRVMKDGGEWWIVRERWRMVKEMMDSDGGMEDRGSSGDCWLVWERWRLVTEGHGGEGWRLVMERWRMVKDMVDSEGDMETEEERDEEYERQQ</sequence>
<proteinExistence type="predicted"/>
<organism evidence="2 3">
    <name type="scientific">Petrolisthes cinctipes</name>
    <name type="common">Flat porcelain crab</name>
    <dbReference type="NCBI Taxonomy" id="88211"/>
    <lineage>
        <taxon>Eukaryota</taxon>
        <taxon>Metazoa</taxon>
        <taxon>Ecdysozoa</taxon>
        <taxon>Arthropoda</taxon>
        <taxon>Crustacea</taxon>
        <taxon>Multicrustacea</taxon>
        <taxon>Malacostraca</taxon>
        <taxon>Eumalacostraca</taxon>
        <taxon>Eucarida</taxon>
        <taxon>Decapoda</taxon>
        <taxon>Pleocyemata</taxon>
        <taxon>Anomura</taxon>
        <taxon>Galatheoidea</taxon>
        <taxon>Porcellanidae</taxon>
        <taxon>Petrolisthes</taxon>
    </lineage>
</organism>
<gene>
    <name evidence="2" type="ORF">Pcinc_042416</name>
</gene>
<reference evidence="2" key="1">
    <citation type="submission" date="2023-10" db="EMBL/GenBank/DDBJ databases">
        <title>Genome assemblies of two species of porcelain crab, Petrolisthes cinctipes and Petrolisthes manimaculis (Anomura: Porcellanidae).</title>
        <authorList>
            <person name="Angst P."/>
        </authorList>
    </citation>
    <scope>NUCLEOTIDE SEQUENCE</scope>
    <source>
        <strain evidence="2">PB745_01</strain>
        <tissue evidence="2">Gill</tissue>
    </source>
</reference>
<keyword evidence="3" id="KW-1185">Reference proteome</keyword>
<comment type="caution">
    <text evidence="2">The sequence shown here is derived from an EMBL/GenBank/DDBJ whole genome shotgun (WGS) entry which is preliminary data.</text>
</comment>
<evidence type="ECO:0000313" key="2">
    <source>
        <dbReference type="EMBL" id="KAK3850901.1"/>
    </source>
</evidence>
<evidence type="ECO:0000313" key="3">
    <source>
        <dbReference type="Proteomes" id="UP001286313"/>
    </source>
</evidence>
<dbReference type="EMBL" id="JAWQEG010008145">
    <property type="protein sequence ID" value="KAK3850901.1"/>
    <property type="molecule type" value="Genomic_DNA"/>
</dbReference>
<feature type="compositionally biased region" description="Acidic residues" evidence="1">
    <location>
        <begin position="73"/>
        <end position="86"/>
    </location>
</feature>
<feature type="region of interest" description="Disordered" evidence="1">
    <location>
        <begin position="73"/>
        <end position="92"/>
    </location>
</feature>
<dbReference type="Proteomes" id="UP001286313">
    <property type="component" value="Unassembled WGS sequence"/>
</dbReference>